<accession>A0ABT8VAD1</accession>
<comment type="caution">
    <text evidence="3">The sequence shown here is derived from an EMBL/GenBank/DDBJ whole genome shotgun (WGS) entry which is preliminary data.</text>
</comment>
<dbReference type="EC" id="2.4.-.-" evidence="3"/>
<dbReference type="RefSeq" id="WP_302878620.1">
    <property type="nucleotide sequence ID" value="NZ_JAUMKJ010000014.1"/>
</dbReference>
<dbReference type="InterPro" id="IPR024542">
    <property type="entry name" value="YkvP_N"/>
</dbReference>
<dbReference type="Pfam" id="PF12996">
    <property type="entry name" value="DUF3880"/>
    <property type="match status" value="1"/>
</dbReference>
<dbReference type="InterPro" id="IPR055259">
    <property type="entry name" value="YkvP/CgeB_Glyco_trans-like"/>
</dbReference>
<dbReference type="SUPFAM" id="SSF53756">
    <property type="entry name" value="UDP-Glycosyltransferase/glycogen phosphorylase"/>
    <property type="match status" value="1"/>
</dbReference>
<evidence type="ECO:0000313" key="3">
    <source>
        <dbReference type="EMBL" id="MDO3677947.1"/>
    </source>
</evidence>
<reference evidence="3" key="1">
    <citation type="submission" date="2023-07" db="EMBL/GenBank/DDBJ databases">
        <authorList>
            <person name="Aktuganov G."/>
            <person name="Boyko T."/>
            <person name="Delegan Y."/>
            <person name="Galimzianova N."/>
            <person name="Gilvanova E."/>
            <person name="Korobov V."/>
            <person name="Kuzmina L."/>
            <person name="Melentiev A."/>
            <person name="Milman P."/>
            <person name="Ryabova A."/>
            <person name="Stupak E."/>
            <person name="Yasakov T."/>
            <person name="Zharikova N."/>
            <person name="Zhurenko E."/>
        </authorList>
    </citation>
    <scope>NUCLEOTIDE SEQUENCE</scope>
    <source>
        <strain evidence="3">IB-739</strain>
    </source>
</reference>
<name>A0ABT8VAD1_9BACL</name>
<dbReference type="EMBL" id="JAUMKJ010000014">
    <property type="protein sequence ID" value="MDO3677947.1"/>
    <property type="molecule type" value="Genomic_DNA"/>
</dbReference>
<gene>
    <name evidence="3" type="ORF">Q3C12_13120</name>
</gene>
<evidence type="ECO:0000313" key="4">
    <source>
        <dbReference type="Proteomes" id="UP001168883"/>
    </source>
</evidence>
<keyword evidence="3" id="KW-0328">Glycosyltransferase</keyword>
<dbReference type="Pfam" id="PF13524">
    <property type="entry name" value="Glyco_trans_1_2"/>
    <property type="match status" value="1"/>
</dbReference>
<protein>
    <submittedName>
        <fullName evidence="3">Glycosyltransferase</fullName>
        <ecNumber evidence="3">2.4.-.-</ecNumber>
    </submittedName>
</protein>
<evidence type="ECO:0000259" key="2">
    <source>
        <dbReference type="Pfam" id="PF13524"/>
    </source>
</evidence>
<keyword evidence="4" id="KW-1185">Reference proteome</keyword>
<organism evidence="3 4">
    <name type="scientific">Paenibacillus ehimensis</name>
    <dbReference type="NCBI Taxonomy" id="79264"/>
    <lineage>
        <taxon>Bacteria</taxon>
        <taxon>Bacillati</taxon>
        <taxon>Bacillota</taxon>
        <taxon>Bacilli</taxon>
        <taxon>Bacillales</taxon>
        <taxon>Paenibacillaceae</taxon>
        <taxon>Paenibacillus</taxon>
    </lineage>
</organism>
<feature type="domain" description="Spore protein YkvP N-terminal" evidence="1">
    <location>
        <begin position="3"/>
        <end position="108"/>
    </location>
</feature>
<proteinExistence type="predicted"/>
<evidence type="ECO:0000259" key="1">
    <source>
        <dbReference type="Pfam" id="PF12996"/>
    </source>
</evidence>
<dbReference type="GO" id="GO:0016757">
    <property type="term" value="F:glycosyltransferase activity"/>
    <property type="evidence" value="ECO:0007669"/>
    <property type="project" value="UniProtKB-KW"/>
</dbReference>
<feature type="domain" description="Spore protein YkvP/CgeB glycosyl transferase-like" evidence="2">
    <location>
        <begin position="169"/>
        <end position="316"/>
    </location>
</feature>
<keyword evidence="3" id="KW-0808">Transferase</keyword>
<dbReference type="Proteomes" id="UP001168883">
    <property type="component" value="Unassembled WGS sequence"/>
</dbReference>
<sequence length="328" mass="38109">MRILFFENGTIWSRGLPDGLRDLGHTVRMSGPLTKRRIPAILASFRPHLIVNVGWGPDHIGKKQIWMRKWARAARIPLVYWSTEDPHFTKRFTLPLIRRMRPDYVFTISAKTARTFRKLGIAAAHLDFAFHPSLHRRLKPSKKYACDIAVVANAYPSVLRKAPGHFRRKAIRMLVRPLLQHGIRIDFYGRDWDKMKPYLGRRIPRRWIHGYLPYRDASKVYSSAKIVLGLQNYRDMVTQRTYEIAGSGGFLLTCNTPGVRKLLKPGHEVAVTSSPAQTVRMVRRYLKDAAGRERIRRLGRKAIAKHSYTHRARFMLRVLRRRGMIGSR</sequence>